<dbReference type="SMART" id="SM00160">
    <property type="entry name" value="RanBD"/>
    <property type="match status" value="1"/>
</dbReference>
<feature type="compositionally biased region" description="Low complexity" evidence="3">
    <location>
        <begin position="855"/>
        <end position="864"/>
    </location>
</feature>
<reference evidence="5" key="1">
    <citation type="journal article" date="2023" name="Mol. Phylogenet. Evol.">
        <title>Genome-scale phylogeny and comparative genomics of the fungal order Sordariales.</title>
        <authorList>
            <person name="Hensen N."/>
            <person name="Bonometti L."/>
            <person name="Westerberg I."/>
            <person name="Brannstrom I.O."/>
            <person name="Guillou S."/>
            <person name="Cros-Aarteil S."/>
            <person name="Calhoun S."/>
            <person name="Haridas S."/>
            <person name="Kuo A."/>
            <person name="Mondo S."/>
            <person name="Pangilinan J."/>
            <person name="Riley R."/>
            <person name="LaButti K."/>
            <person name="Andreopoulos B."/>
            <person name="Lipzen A."/>
            <person name="Chen C."/>
            <person name="Yan M."/>
            <person name="Daum C."/>
            <person name="Ng V."/>
            <person name="Clum A."/>
            <person name="Steindorff A."/>
            <person name="Ohm R.A."/>
            <person name="Martin F."/>
            <person name="Silar P."/>
            <person name="Natvig D.O."/>
            <person name="Lalanne C."/>
            <person name="Gautier V."/>
            <person name="Ament-Velasquez S.L."/>
            <person name="Kruys A."/>
            <person name="Hutchinson M.I."/>
            <person name="Powell A.J."/>
            <person name="Barry K."/>
            <person name="Miller A.N."/>
            <person name="Grigoriev I.V."/>
            <person name="Debuchy R."/>
            <person name="Gladieux P."/>
            <person name="Hiltunen Thoren M."/>
            <person name="Johannesson H."/>
        </authorList>
    </citation>
    <scope>NUCLEOTIDE SEQUENCE</scope>
    <source>
        <strain evidence="5">CBS 538.74</strain>
    </source>
</reference>
<feature type="region of interest" description="Disordered" evidence="3">
    <location>
        <begin position="807"/>
        <end position="993"/>
    </location>
</feature>
<feature type="compositionally biased region" description="Polar residues" evidence="3">
    <location>
        <begin position="399"/>
        <end position="420"/>
    </location>
</feature>
<feature type="region of interest" description="Disordered" evidence="3">
    <location>
        <begin position="626"/>
        <end position="792"/>
    </location>
</feature>
<dbReference type="PANTHER" id="PTHR38697:SF1">
    <property type="entry name" value="NUCLEAR PORE COMPLEX PROTEIN SIMILAR TO S. CEREVISIAE NUP2 (EUROFUNG)"/>
    <property type="match status" value="1"/>
</dbReference>
<gene>
    <name evidence="5" type="ORF">C8A00DRAFT_15174</name>
</gene>
<name>A0AAN6VLP6_9PEZI</name>
<keyword evidence="2" id="KW-0811">Translocation</keyword>
<evidence type="ECO:0000313" key="5">
    <source>
        <dbReference type="EMBL" id="KAK4153614.1"/>
    </source>
</evidence>
<sequence>MDPPSKKRGIFGFQLFRSSAAPTDNRDAKTDTSTKAAAPATAQREFNGASAPHSPVKRASESQLASRRFIGRPQGPSSKLSQSISASDIAHRPSSAATHRRMPGDNPNKPPASMSMSTSVVSHPTANVIPKSTSFSGVTSTPRNIFRSSALYSRPGLQTFSPRVPANTLNQSFPPATPGRPPRTSTADVNGRILANTASSELFKMRIQSPPRHLTGEMLAKEVPDDPSRSGSVYADEFLAHYCPQDLDEHQRRQFFCILDLRRLKYAADEVFIKKDWKLNILNFAKEYEKSRSLIMLRYGLYEFKTVRASEAVKKEWKQKHGIPESDEESDLVPKTNGASKRKAEEELTPNGSTLMASVSGANKRARAPETSVKNKRKADGEPDEENHPAKLQKPAPTPSATKSFFESVANNAQSTSTTPAKPPSKSLFASSIGPTANGSLGRSLFDTAPKPATAAGAGNIFGHLSDASKGSGNEGADEESETSSNMEEDESEPQDISQSDEPAASGGVSTLQFVDGPNATMNGTSSASSDAGEGSQGRSIFDRITKGSDGQPVRKLSPSEGTLFDAPAVKERSASPVKDQSAATPGNNTWNAGTPIKFAPTAAPSFGSAASKPAASSTVDFGATTTKKADLTSPAEAPKEAAPQNMFEAQPKKADEITGQATAPNGTAPNLFSSFGAPSAGGPAAAPPAFGSLGNTSSTATGTSMFGFNSPAFGQQKDKEDVKNSKPTPAAPPSIFGAQPEAPKSNMFSPPAIFGEQPKNEPATAAQTPFGGLFGKTQTTGSQAEKPAPSLFSADTAKTTSNFFGAPAATSAKEPATKKFAFGTTDDKSGGSLFGSGASTPAPESAETKSLFGAASTPAAPATETKSLFSSTPAVPATQPKSLFGATAPAPAQETKPLFGSTAAETKPLFGSTTAESKPLFGSTATEPKPIFGGLAGPTETKPAGLFANPPASAPAPASSAPIFSFGNSQTPAVSQPAVSQPNGSMFGAGGSSSFTFSAGGSDASTIKNPFSSDNTYSAPSSFNFGTGGDAPPSSAPFSFGGGATPTVSFGGASDSGAQQNTSFGPSSGSVFNFGGSSQPSSGPVFSQNPPAATSIFGNSLAPGGGTSTGTNSPFTFGGASSLATTPAATTPEASANAEDGKGTNADGDEAPQEQISLTDGGPGEEDESAVYEVRAKAVKLVTGADSDDESGSNADKTKKKSPWKVQGVGPLRLLKNKTTGAVRMLLRAEPRGHVALNKAILPDFSYKAETKYVKVTTAADDGKSLETWMLQVKTPAMAQALADALEEHKKANKK</sequence>
<keyword evidence="2" id="KW-0653">Protein transport</keyword>
<feature type="compositionally biased region" description="Basic and acidic residues" evidence="3">
    <location>
        <begin position="378"/>
        <end position="389"/>
    </location>
</feature>
<dbReference type="PANTHER" id="PTHR38697">
    <property type="entry name" value="NUCLEAR PORE COMPLEX PROTEIN SIMILAR TO S. CEREVISIAE NUP2 (EUROFUNG)"/>
    <property type="match status" value="1"/>
</dbReference>
<dbReference type="InterPro" id="IPR025574">
    <property type="entry name" value="Nucleoporin_FG_rpt"/>
</dbReference>
<keyword evidence="2" id="KW-0906">Nuclear pore complex</keyword>
<dbReference type="Proteomes" id="UP001302745">
    <property type="component" value="Unassembled WGS sequence"/>
</dbReference>
<feature type="region of interest" description="Disordered" evidence="3">
    <location>
        <begin position="1"/>
        <end position="122"/>
    </location>
</feature>
<feature type="region of interest" description="Disordered" evidence="3">
    <location>
        <begin position="1019"/>
        <end position="1212"/>
    </location>
</feature>
<feature type="compositionally biased region" description="Polar residues" evidence="3">
    <location>
        <begin position="582"/>
        <end position="593"/>
    </location>
</feature>
<dbReference type="EMBL" id="MU856935">
    <property type="protein sequence ID" value="KAK4153614.1"/>
    <property type="molecule type" value="Genomic_DNA"/>
</dbReference>
<comment type="subcellular location">
    <subcellularLocation>
        <location evidence="1">Nucleus</location>
        <location evidence="1">Nuclear pore complex</location>
    </subcellularLocation>
</comment>
<dbReference type="PROSITE" id="PS50196">
    <property type="entry name" value="RANBD1"/>
    <property type="match status" value="1"/>
</dbReference>
<organism evidence="5 6">
    <name type="scientific">Chaetomidium leptoderma</name>
    <dbReference type="NCBI Taxonomy" id="669021"/>
    <lineage>
        <taxon>Eukaryota</taxon>
        <taxon>Fungi</taxon>
        <taxon>Dikarya</taxon>
        <taxon>Ascomycota</taxon>
        <taxon>Pezizomycotina</taxon>
        <taxon>Sordariomycetes</taxon>
        <taxon>Sordariomycetidae</taxon>
        <taxon>Sordariales</taxon>
        <taxon>Chaetomiaceae</taxon>
        <taxon>Chaetomidium</taxon>
    </lineage>
</organism>
<feature type="region of interest" description="Disordered" evidence="3">
    <location>
        <begin position="457"/>
        <end position="597"/>
    </location>
</feature>
<evidence type="ECO:0000256" key="1">
    <source>
        <dbReference type="ARBA" id="ARBA00004567"/>
    </source>
</evidence>
<feature type="compositionally biased region" description="Polar residues" evidence="3">
    <location>
        <begin position="865"/>
        <end position="874"/>
    </location>
</feature>
<feature type="compositionally biased region" description="Polar residues" evidence="3">
    <location>
        <begin position="156"/>
        <end position="174"/>
    </location>
</feature>
<feature type="compositionally biased region" description="Acidic residues" evidence="3">
    <location>
        <begin position="476"/>
        <end position="494"/>
    </location>
</feature>
<dbReference type="CDD" id="cd13170">
    <property type="entry name" value="RanBD_NUP50"/>
    <property type="match status" value="1"/>
</dbReference>
<keyword evidence="2" id="KW-0813">Transport</keyword>
<feature type="compositionally biased region" description="Low complexity" evidence="3">
    <location>
        <begin position="1110"/>
        <end position="1139"/>
    </location>
</feature>
<keyword evidence="2" id="KW-0539">Nucleus</keyword>
<feature type="compositionally biased region" description="Low complexity" evidence="3">
    <location>
        <begin position="33"/>
        <end position="42"/>
    </location>
</feature>
<feature type="compositionally biased region" description="Polar residues" evidence="3">
    <location>
        <begin position="75"/>
        <end position="86"/>
    </location>
</feature>
<feature type="compositionally biased region" description="Polar residues" evidence="3">
    <location>
        <begin position="1080"/>
        <end position="1099"/>
    </location>
</feature>
<reference evidence="5" key="2">
    <citation type="submission" date="2023-05" db="EMBL/GenBank/DDBJ databases">
        <authorList>
            <consortium name="Lawrence Berkeley National Laboratory"/>
            <person name="Steindorff A."/>
            <person name="Hensen N."/>
            <person name="Bonometti L."/>
            <person name="Westerberg I."/>
            <person name="Brannstrom I.O."/>
            <person name="Guillou S."/>
            <person name="Cros-Aarteil S."/>
            <person name="Calhoun S."/>
            <person name="Haridas S."/>
            <person name="Kuo A."/>
            <person name="Mondo S."/>
            <person name="Pangilinan J."/>
            <person name="Riley R."/>
            <person name="Labutti K."/>
            <person name="Andreopoulos B."/>
            <person name="Lipzen A."/>
            <person name="Chen C."/>
            <person name="Yanf M."/>
            <person name="Daum C."/>
            <person name="Ng V."/>
            <person name="Clum A."/>
            <person name="Ohm R."/>
            <person name="Martin F."/>
            <person name="Silar P."/>
            <person name="Natvig D."/>
            <person name="Lalanne C."/>
            <person name="Gautier V."/>
            <person name="Ament-Velasquez S.L."/>
            <person name="Kruys A."/>
            <person name="Hutchinson M.I."/>
            <person name="Powell A.J."/>
            <person name="Barry K."/>
            <person name="Miller A.N."/>
            <person name="Grigoriev I.V."/>
            <person name="Debuchy R."/>
            <person name="Gladieux P."/>
            <person name="Thoren M.H."/>
            <person name="Johannesson H."/>
        </authorList>
    </citation>
    <scope>NUCLEOTIDE SEQUENCE</scope>
    <source>
        <strain evidence="5">CBS 538.74</strain>
    </source>
</reference>
<feature type="domain" description="RanBD1" evidence="4">
    <location>
        <begin position="1165"/>
        <end position="1296"/>
    </location>
</feature>
<feature type="compositionally biased region" description="Polar residues" evidence="3">
    <location>
        <begin position="967"/>
        <end position="984"/>
    </location>
</feature>
<dbReference type="GO" id="GO:0005643">
    <property type="term" value="C:nuclear pore"/>
    <property type="evidence" value="ECO:0007669"/>
    <property type="project" value="UniProtKB-SubCell"/>
</dbReference>
<feature type="compositionally biased region" description="Polar residues" evidence="3">
    <location>
        <begin position="350"/>
        <end position="361"/>
    </location>
</feature>
<evidence type="ECO:0000256" key="3">
    <source>
        <dbReference type="SAM" id="MobiDB-lite"/>
    </source>
</evidence>
<dbReference type="InterPro" id="IPR000156">
    <property type="entry name" value="Ran_bind_dom"/>
</dbReference>
<dbReference type="Pfam" id="PF13634">
    <property type="entry name" value="Nucleoporin_FG"/>
    <property type="match status" value="3"/>
</dbReference>
<evidence type="ECO:0000259" key="4">
    <source>
        <dbReference type="PROSITE" id="PS50196"/>
    </source>
</evidence>
<feature type="compositionally biased region" description="Polar residues" evidence="3">
    <location>
        <begin position="660"/>
        <end position="672"/>
    </location>
</feature>
<protein>
    <recommendedName>
        <fullName evidence="4">RanBD1 domain-containing protein</fullName>
    </recommendedName>
</protein>
<proteinExistence type="predicted"/>
<dbReference type="InterPro" id="IPR053074">
    <property type="entry name" value="NPC_Nucleoporin"/>
</dbReference>
<feature type="region of interest" description="Disordered" evidence="3">
    <location>
        <begin position="156"/>
        <end position="188"/>
    </location>
</feature>
<feature type="compositionally biased region" description="Polar residues" evidence="3">
    <location>
        <begin position="694"/>
        <end position="708"/>
    </location>
</feature>
<feature type="region of interest" description="Disordered" evidence="3">
    <location>
        <begin position="315"/>
        <end position="431"/>
    </location>
</feature>
<dbReference type="Gene3D" id="2.30.29.30">
    <property type="entry name" value="Pleckstrin-homology domain (PH domain)/Phosphotyrosine-binding domain (PTB)"/>
    <property type="match status" value="1"/>
</dbReference>
<evidence type="ECO:0000256" key="2">
    <source>
        <dbReference type="ARBA" id="ARBA00023132"/>
    </source>
</evidence>
<feature type="compositionally biased region" description="Polar residues" evidence="3">
    <location>
        <begin position="520"/>
        <end position="530"/>
    </location>
</feature>
<evidence type="ECO:0000313" key="6">
    <source>
        <dbReference type="Proteomes" id="UP001302745"/>
    </source>
</evidence>
<dbReference type="Pfam" id="PF00638">
    <property type="entry name" value="Ran_BP1"/>
    <property type="match status" value="1"/>
</dbReference>
<keyword evidence="6" id="KW-1185">Reference proteome</keyword>
<keyword evidence="2" id="KW-0509">mRNA transport</keyword>
<dbReference type="InterPro" id="IPR011993">
    <property type="entry name" value="PH-like_dom_sf"/>
</dbReference>
<dbReference type="SUPFAM" id="SSF50729">
    <property type="entry name" value="PH domain-like"/>
    <property type="match status" value="1"/>
</dbReference>
<feature type="compositionally biased region" description="Low complexity" evidence="3">
    <location>
        <begin position="673"/>
        <end position="693"/>
    </location>
</feature>
<accession>A0AAN6VLP6</accession>
<feature type="compositionally biased region" description="Low complexity" evidence="3">
    <location>
        <begin position="1064"/>
        <end position="1079"/>
    </location>
</feature>
<comment type="caution">
    <text evidence="5">The sequence shown here is derived from an EMBL/GenBank/DDBJ whole genome shotgun (WGS) entry which is preliminary data.</text>
</comment>